<proteinExistence type="predicted"/>
<dbReference type="Proteomes" id="UP000095332">
    <property type="component" value="Unassembled WGS sequence"/>
</dbReference>
<sequence length="56" mass="6553">MNNLDLKQITAQQIVIYMKLKKIEKKLDGSTSLLDTTISIREFEQEVEKVLERLSE</sequence>
<accession>A0A174NWX8</accession>
<organism evidence="1 2">
    <name type="scientific">Parabacteroides distasonis</name>
    <dbReference type="NCBI Taxonomy" id="823"/>
    <lineage>
        <taxon>Bacteria</taxon>
        <taxon>Pseudomonadati</taxon>
        <taxon>Bacteroidota</taxon>
        <taxon>Bacteroidia</taxon>
        <taxon>Bacteroidales</taxon>
        <taxon>Tannerellaceae</taxon>
        <taxon>Parabacteroides</taxon>
    </lineage>
</organism>
<dbReference type="AlphaFoldDB" id="A0A174NWX8"/>
<evidence type="ECO:0000313" key="2">
    <source>
        <dbReference type="Proteomes" id="UP000095332"/>
    </source>
</evidence>
<protein>
    <submittedName>
        <fullName evidence="1">Uncharacterized protein</fullName>
    </submittedName>
</protein>
<evidence type="ECO:0000313" key="1">
    <source>
        <dbReference type="EMBL" id="CUP52076.1"/>
    </source>
</evidence>
<name>A0A174NWX8_PARDI</name>
<dbReference type="RefSeq" id="WP_157403830.1">
    <property type="nucleotide sequence ID" value="NZ_CZBM01000001.1"/>
</dbReference>
<gene>
    <name evidence="1" type="ORF">ERS852560_00184</name>
</gene>
<reference evidence="1 2" key="1">
    <citation type="submission" date="2015-09" db="EMBL/GenBank/DDBJ databases">
        <authorList>
            <consortium name="Pathogen Informatics"/>
        </authorList>
    </citation>
    <scope>NUCLEOTIDE SEQUENCE [LARGE SCALE GENOMIC DNA]</scope>
    <source>
        <strain evidence="1 2">2789STDY5834948</strain>
    </source>
</reference>
<dbReference type="EMBL" id="CZBM01000001">
    <property type="protein sequence ID" value="CUP52076.1"/>
    <property type="molecule type" value="Genomic_DNA"/>
</dbReference>